<keyword evidence="3" id="KW-1185">Reference proteome</keyword>
<reference evidence="2 3" key="1">
    <citation type="submission" date="2018-12" db="EMBL/GenBank/DDBJ databases">
        <authorList>
            <consortium name="Pathogen Informatics"/>
        </authorList>
    </citation>
    <scope>NUCLEOTIDE SEQUENCE [LARGE SCALE GENOMIC DNA]</scope>
    <source>
        <strain evidence="2 3">NCTC934</strain>
    </source>
</reference>
<feature type="chain" id="PRO_5046368906" evidence="1">
    <location>
        <begin position="18"/>
        <end position="317"/>
    </location>
</feature>
<feature type="signal peptide" evidence="1">
    <location>
        <begin position="1"/>
        <end position="17"/>
    </location>
</feature>
<accession>A0ABY6TFY2</accession>
<sequence>MVSVFRVKVFTALSAVAVALSACSYETPGPAVEQPVGLTIDAPRLTVEEAGTGEKKLLEYHDIDSSQEVTYRATEGFSQDLLNKSAAADFQAADVDKATTTLPLSASVDKATEDVEDQLPASRNAFVTAGDPEYSGDTDVSSASGFQFGWRGQDNGQMNSLRLAAPQDASDEARGTVEQAIMKLTALPIVFPEEEVGTGATWTVDSRVTGESTLLQTTRYTVESIDGDRVTLSVEVEQRPTLGALSFEGQAEGTELEDKELDVLDSSTNSSGSITVDLTKPLPVGGDVSFDTKVTYGTADSDLRVVQSSLTELAFSE</sequence>
<protein>
    <submittedName>
        <fullName evidence="2">Secreted protein</fullName>
    </submittedName>
</protein>
<name>A0ABY6TFY2_9CORY</name>
<dbReference type="Proteomes" id="UP000280707">
    <property type="component" value="Chromosome"/>
</dbReference>
<dbReference type="PROSITE" id="PS51257">
    <property type="entry name" value="PROKAR_LIPOPROTEIN"/>
    <property type="match status" value="1"/>
</dbReference>
<organism evidence="2 3">
    <name type="scientific">Corynebacterium segmentosum</name>
    <dbReference type="NCBI Taxonomy" id="43990"/>
    <lineage>
        <taxon>Bacteria</taxon>
        <taxon>Bacillati</taxon>
        <taxon>Actinomycetota</taxon>
        <taxon>Actinomycetes</taxon>
        <taxon>Mycobacteriales</taxon>
        <taxon>Corynebacteriaceae</taxon>
        <taxon>Corynebacterium</taxon>
    </lineage>
</organism>
<evidence type="ECO:0000313" key="2">
    <source>
        <dbReference type="EMBL" id="VEH73246.1"/>
    </source>
</evidence>
<dbReference type="EMBL" id="LR134408">
    <property type="protein sequence ID" value="VEH73246.1"/>
    <property type="molecule type" value="Genomic_DNA"/>
</dbReference>
<keyword evidence="1" id="KW-0732">Signal</keyword>
<gene>
    <name evidence="2" type="ORF">NCTC934_01540</name>
</gene>
<evidence type="ECO:0000313" key="3">
    <source>
        <dbReference type="Proteomes" id="UP000280707"/>
    </source>
</evidence>
<proteinExistence type="predicted"/>
<evidence type="ECO:0000256" key="1">
    <source>
        <dbReference type="SAM" id="SignalP"/>
    </source>
</evidence>